<dbReference type="EMBL" id="GEBQ01026373">
    <property type="protein sequence ID" value="JAT13604.1"/>
    <property type="molecule type" value="Transcribed_RNA"/>
</dbReference>
<accession>A0A1B6KQU9</accession>
<sequence length="109" mass="12522">SQTLPKKLQTSETQTHTFPFITTQPSTAVTEVGCNTTLKSPPISAKKLGENETYEEFFKKNIKHYQQLNENYQIICNSTQSRENEVSKRSSPIKDEETHFLGKRQVQET</sequence>
<dbReference type="AlphaFoldDB" id="A0A1B6KQU9"/>
<feature type="compositionally biased region" description="Basic and acidic residues" evidence="1">
    <location>
        <begin position="82"/>
        <end position="109"/>
    </location>
</feature>
<gene>
    <name evidence="2" type="ORF">g.54269</name>
</gene>
<proteinExistence type="predicted"/>
<feature type="non-terminal residue" evidence="2">
    <location>
        <position position="1"/>
    </location>
</feature>
<organism evidence="2">
    <name type="scientific">Graphocephala atropunctata</name>
    <dbReference type="NCBI Taxonomy" id="36148"/>
    <lineage>
        <taxon>Eukaryota</taxon>
        <taxon>Metazoa</taxon>
        <taxon>Ecdysozoa</taxon>
        <taxon>Arthropoda</taxon>
        <taxon>Hexapoda</taxon>
        <taxon>Insecta</taxon>
        <taxon>Pterygota</taxon>
        <taxon>Neoptera</taxon>
        <taxon>Paraneoptera</taxon>
        <taxon>Hemiptera</taxon>
        <taxon>Auchenorrhyncha</taxon>
        <taxon>Membracoidea</taxon>
        <taxon>Cicadellidae</taxon>
        <taxon>Cicadellinae</taxon>
        <taxon>Cicadellini</taxon>
        <taxon>Graphocephala</taxon>
    </lineage>
</organism>
<feature type="region of interest" description="Disordered" evidence="1">
    <location>
        <begin position="80"/>
        <end position="109"/>
    </location>
</feature>
<name>A0A1B6KQU9_9HEMI</name>
<feature type="non-terminal residue" evidence="2">
    <location>
        <position position="109"/>
    </location>
</feature>
<evidence type="ECO:0000313" key="2">
    <source>
        <dbReference type="EMBL" id="JAT13604.1"/>
    </source>
</evidence>
<reference evidence="2" key="1">
    <citation type="submission" date="2015-11" db="EMBL/GenBank/DDBJ databases">
        <title>De novo transcriptome assembly of four potential Pierce s Disease insect vectors from Arizona vineyards.</title>
        <authorList>
            <person name="Tassone E.E."/>
        </authorList>
    </citation>
    <scope>NUCLEOTIDE SEQUENCE</scope>
</reference>
<protein>
    <submittedName>
        <fullName evidence="2">Uncharacterized protein</fullName>
    </submittedName>
</protein>
<evidence type="ECO:0000256" key="1">
    <source>
        <dbReference type="SAM" id="MobiDB-lite"/>
    </source>
</evidence>